<evidence type="ECO:0000256" key="1">
    <source>
        <dbReference type="ARBA" id="ARBA00010541"/>
    </source>
</evidence>
<dbReference type="PANTHER" id="PTHR43343">
    <property type="entry name" value="PEPTIDASE S12"/>
    <property type="match status" value="1"/>
</dbReference>
<dbReference type="InterPro" id="IPR001940">
    <property type="entry name" value="Peptidase_S1C"/>
</dbReference>
<keyword evidence="3" id="KW-0378">Hydrolase</keyword>
<evidence type="ECO:0000313" key="5">
    <source>
        <dbReference type="Proteomes" id="UP000011988"/>
    </source>
</evidence>
<dbReference type="GO" id="GO:0004252">
    <property type="term" value="F:serine-type endopeptidase activity"/>
    <property type="evidence" value="ECO:0007669"/>
    <property type="project" value="InterPro"/>
</dbReference>
<dbReference type="EMBL" id="ANIK01000065">
    <property type="protein sequence ID" value="EMJ93487.1"/>
    <property type="molecule type" value="Genomic_DNA"/>
</dbReference>
<dbReference type="PRINTS" id="PR00834">
    <property type="entry name" value="PROTEASES2C"/>
</dbReference>
<dbReference type="AlphaFoldDB" id="M6CNI6"/>
<organism evidence="4 5">
    <name type="scientific">Leptospira alstonii serovar Sichuan str. 79601</name>
    <dbReference type="NCBI Taxonomy" id="1218565"/>
    <lineage>
        <taxon>Bacteria</taxon>
        <taxon>Pseudomonadati</taxon>
        <taxon>Spirochaetota</taxon>
        <taxon>Spirochaetia</taxon>
        <taxon>Leptospirales</taxon>
        <taxon>Leptospiraceae</taxon>
        <taxon>Leptospira</taxon>
    </lineage>
</organism>
<dbReference type="InterPro" id="IPR043504">
    <property type="entry name" value="Peptidase_S1_PA_chymotrypsin"/>
</dbReference>
<dbReference type="Proteomes" id="UP000011988">
    <property type="component" value="Unassembled WGS sequence"/>
</dbReference>
<dbReference type="PANTHER" id="PTHR43343:SF3">
    <property type="entry name" value="PROTEASE DO-LIKE 8, CHLOROPLASTIC"/>
    <property type="match status" value="1"/>
</dbReference>
<evidence type="ECO:0000313" key="4">
    <source>
        <dbReference type="EMBL" id="EMJ93487.1"/>
    </source>
</evidence>
<sequence>MTKEDLYEIILSIYKNSFGNQESNENSVMNSYFSLLKHFGLIFYLGFFSFFCISQTKTTESEIPTILSEESVPADPHSSFRNHPKDKIPVYHIFEEVYPSSSASSVSIHTEKTVKSRFVHSKGGPLMEKTLVTLGYGIILNQQGYILTNAHVIGTYDHLIVKSKSGKSYEAIIVGQDKKIDLAILQVTPDEDIVPVEKLDYYTLQRGEAAIRRYINAKNQIKKNRESNHPKFKLKTHGSSL</sequence>
<dbReference type="InterPro" id="IPR009003">
    <property type="entry name" value="Peptidase_S1_PA"/>
</dbReference>
<keyword evidence="2" id="KW-0645">Protease</keyword>
<protein>
    <submittedName>
        <fullName evidence="4">Trypsin-like peptidase domain protein</fullName>
    </submittedName>
</protein>
<dbReference type="Gene3D" id="2.40.10.10">
    <property type="entry name" value="Trypsin-like serine proteases"/>
    <property type="match status" value="1"/>
</dbReference>
<evidence type="ECO:0000256" key="3">
    <source>
        <dbReference type="ARBA" id="ARBA00022801"/>
    </source>
</evidence>
<name>M6CNI6_9LEPT</name>
<dbReference type="GO" id="GO:0006508">
    <property type="term" value="P:proteolysis"/>
    <property type="evidence" value="ECO:0007669"/>
    <property type="project" value="UniProtKB-KW"/>
</dbReference>
<comment type="caution">
    <text evidence="4">The sequence shown here is derived from an EMBL/GenBank/DDBJ whole genome shotgun (WGS) entry which is preliminary data.</text>
</comment>
<dbReference type="Pfam" id="PF13365">
    <property type="entry name" value="Trypsin_2"/>
    <property type="match status" value="1"/>
</dbReference>
<gene>
    <name evidence="4" type="ORF">LEP1GSC194_1228</name>
</gene>
<comment type="similarity">
    <text evidence="1">Belongs to the peptidase S1C family.</text>
</comment>
<dbReference type="SUPFAM" id="SSF50494">
    <property type="entry name" value="Trypsin-like serine proteases"/>
    <property type="match status" value="1"/>
</dbReference>
<dbReference type="InterPro" id="IPR051201">
    <property type="entry name" value="Chloro_Bact_Ser_Proteases"/>
</dbReference>
<dbReference type="OrthoDB" id="9758917at2"/>
<reference evidence="4 5" key="1">
    <citation type="submission" date="2013-01" db="EMBL/GenBank/DDBJ databases">
        <authorList>
            <person name="Harkins D.M."/>
            <person name="Durkin A.S."/>
            <person name="Brinkac L.M."/>
            <person name="Haft D.H."/>
            <person name="Selengut J.D."/>
            <person name="Sanka R."/>
            <person name="DePew J."/>
            <person name="Purushe J."/>
            <person name="Galloway R.L."/>
            <person name="Vinetz J.M."/>
            <person name="Sutton G.G."/>
            <person name="Nierman W.C."/>
            <person name="Fouts D.E."/>
        </authorList>
    </citation>
    <scope>NUCLEOTIDE SEQUENCE [LARGE SCALE GENOMIC DNA]</scope>
    <source>
        <strain evidence="4 5">79601</strain>
    </source>
</reference>
<evidence type="ECO:0000256" key="2">
    <source>
        <dbReference type="ARBA" id="ARBA00022670"/>
    </source>
</evidence>
<accession>M6CNI6</accession>
<proteinExistence type="inferred from homology"/>
<dbReference type="PATRIC" id="fig|1218565.3.peg.3075"/>